<dbReference type="InterPro" id="IPR015422">
    <property type="entry name" value="PyrdxlP-dep_Trfase_small"/>
</dbReference>
<dbReference type="InterPro" id="IPR020578">
    <property type="entry name" value="Aminotrans_V_PyrdxlP_BS"/>
</dbReference>
<keyword evidence="12" id="KW-1185">Reference proteome</keyword>
<evidence type="ECO:0000256" key="9">
    <source>
        <dbReference type="RuleBase" id="RU004504"/>
    </source>
</evidence>
<dbReference type="EC" id="2.8.1.7" evidence="4"/>
<evidence type="ECO:0000256" key="3">
    <source>
        <dbReference type="ARBA" id="ARBA00010447"/>
    </source>
</evidence>
<dbReference type="PANTHER" id="PTHR43586">
    <property type="entry name" value="CYSTEINE DESULFURASE"/>
    <property type="match status" value="1"/>
</dbReference>
<evidence type="ECO:0000256" key="2">
    <source>
        <dbReference type="ARBA" id="ARBA00002824"/>
    </source>
</evidence>
<gene>
    <name evidence="11" type="ORF">HII17_04945</name>
</gene>
<dbReference type="InterPro" id="IPR016454">
    <property type="entry name" value="Cysteine_dSase"/>
</dbReference>
<feature type="domain" description="Aminotransferase class V" evidence="10">
    <location>
        <begin position="16"/>
        <end position="386"/>
    </location>
</feature>
<dbReference type="PIRSF" id="PIRSF005572">
    <property type="entry name" value="NifS"/>
    <property type="match status" value="1"/>
</dbReference>
<dbReference type="GO" id="GO:0030170">
    <property type="term" value="F:pyridoxal phosphate binding"/>
    <property type="evidence" value="ECO:0007669"/>
    <property type="project" value="InterPro"/>
</dbReference>
<accession>A0A7Y0Q5D0</accession>
<protein>
    <recommendedName>
        <fullName evidence="5">Probable cysteine desulfurase</fullName>
        <ecNumber evidence="4">2.8.1.7</ecNumber>
    </recommendedName>
</protein>
<dbReference type="Gene3D" id="3.40.640.10">
    <property type="entry name" value="Type I PLP-dependent aspartate aminotransferase-like (Major domain)"/>
    <property type="match status" value="1"/>
</dbReference>
<dbReference type="AlphaFoldDB" id="A0A7Y0Q5D0"/>
<organism evidence="11 12">
    <name type="scientific">Thalassotalea algicola</name>
    <dbReference type="NCBI Taxonomy" id="2716224"/>
    <lineage>
        <taxon>Bacteria</taxon>
        <taxon>Pseudomonadati</taxon>
        <taxon>Pseudomonadota</taxon>
        <taxon>Gammaproteobacteria</taxon>
        <taxon>Alteromonadales</taxon>
        <taxon>Colwelliaceae</taxon>
        <taxon>Thalassotalea</taxon>
    </lineage>
</organism>
<dbReference type="GO" id="GO:0031071">
    <property type="term" value="F:cysteine desulfurase activity"/>
    <property type="evidence" value="ECO:0007669"/>
    <property type="project" value="UniProtKB-EC"/>
</dbReference>
<dbReference type="GO" id="GO:0006534">
    <property type="term" value="P:cysteine metabolic process"/>
    <property type="evidence" value="ECO:0007669"/>
    <property type="project" value="InterPro"/>
</dbReference>
<dbReference type="Proteomes" id="UP000568664">
    <property type="component" value="Unassembled WGS sequence"/>
</dbReference>
<sequence>MFDDSHYPSSSLPPLHYLDSAATCLIPEQVVAVNQRYLQFEHANSHRGFYPLSSDLTDRVENTRQQVASFINAPCAQQIIFTSGATSAIHQIVQGYFADKIAAKHNIVTTVAEHHANFVPWQQLAQSVGAELRIAPVKASGEVDIELLTELIDENTLLLTISHLSNVTGVENPLEQIINQIKSINSSVKVVVDGAQYIGHYPLDVSTLGCDFYVFSGHKLYAGFGVGVLFCHQRVIEAMSPVVFGGGMVERVTNNQSLWQTGIRRFEAGSLNAQAIVALAAAIEYIQFARSNDAQLYMSELSNYLRQRLSAIGFCQFLVATDKATPIVGFNLKGIHSHDVASILAEHNVAIRAGHHCAQPLHSYLNKNSSIRVSLALYNEQQDIDAMIDGLEKAHTIMAV</sequence>
<dbReference type="EMBL" id="JABBXH010000002">
    <property type="protein sequence ID" value="NMP30904.1"/>
    <property type="molecule type" value="Genomic_DNA"/>
</dbReference>
<dbReference type="PROSITE" id="PS00595">
    <property type="entry name" value="AA_TRANSFER_CLASS_5"/>
    <property type="match status" value="1"/>
</dbReference>
<dbReference type="RefSeq" id="WP_169074256.1">
    <property type="nucleotide sequence ID" value="NZ_JABBXH010000002.1"/>
</dbReference>
<dbReference type="InterPro" id="IPR015421">
    <property type="entry name" value="PyrdxlP-dep_Trfase_major"/>
</dbReference>
<evidence type="ECO:0000256" key="7">
    <source>
        <dbReference type="ARBA" id="ARBA00022898"/>
    </source>
</evidence>
<dbReference type="CDD" id="cd06453">
    <property type="entry name" value="SufS_like"/>
    <property type="match status" value="1"/>
</dbReference>
<proteinExistence type="inferred from homology"/>
<evidence type="ECO:0000313" key="11">
    <source>
        <dbReference type="EMBL" id="NMP30904.1"/>
    </source>
</evidence>
<dbReference type="Pfam" id="PF00266">
    <property type="entry name" value="Aminotran_5"/>
    <property type="match status" value="1"/>
</dbReference>
<dbReference type="InterPro" id="IPR015424">
    <property type="entry name" value="PyrdxlP-dep_Trfase"/>
</dbReference>
<evidence type="ECO:0000256" key="6">
    <source>
        <dbReference type="ARBA" id="ARBA00022679"/>
    </source>
</evidence>
<dbReference type="Gene3D" id="3.90.1150.10">
    <property type="entry name" value="Aspartate Aminotransferase, domain 1"/>
    <property type="match status" value="1"/>
</dbReference>
<evidence type="ECO:0000256" key="8">
    <source>
        <dbReference type="ARBA" id="ARBA00050776"/>
    </source>
</evidence>
<evidence type="ECO:0000256" key="5">
    <source>
        <dbReference type="ARBA" id="ARBA00021850"/>
    </source>
</evidence>
<dbReference type="SUPFAM" id="SSF53383">
    <property type="entry name" value="PLP-dependent transferases"/>
    <property type="match status" value="1"/>
</dbReference>
<name>A0A7Y0Q5D0_9GAMM</name>
<reference evidence="11 12" key="1">
    <citation type="submission" date="2020-04" db="EMBL/GenBank/DDBJ databases">
        <title>Thalassotalea sp. M1531, isolated from the surface of marine red alga.</title>
        <authorList>
            <person name="Pang L."/>
            <person name="Lu D.-C."/>
        </authorList>
    </citation>
    <scope>NUCLEOTIDE SEQUENCE [LARGE SCALE GENOMIC DNA]</scope>
    <source>
        <strain evidence="11 12">M1531</strain>
    </source>
</reference>
<evidence type="ECO:0000256" key="4">
    <source>
        <dbReference type="ARBA" id="ARBA00012239"/>
    </source>
</evidence>
<evidence type="ECO:0000313" key="12">
    <source>
        <dbReference type="Proteomes" id="UP000568664"/>
    </source>
</evidence>
<comment type="catalytic activity">
    <reaction evidence="8">
        <text>(sulfur carrier)-H + L-cysteine = (sulfur carrier)-SH + L-alanine</text>
        <dbReference type="Rhea" id="RHEA:43892"/>
        <dbReference type="Rhea" id="RHEA-COMP:14737"/>
        <dbReference type="Rhea" id="RHEA-COMP:14739"/>
        <dbReference type="ChEBI" id="CHEBI:29917"/>
        <dbReference type="ChEBI" id="CHEBI:35235"/>
        <dbReference type="ChEBI" id="CHEBI:57972"/>
        <dbReference type="ChEBI" id="CHEBI:64428"/>
        <dbReference type="EC" id="2.8.1.7"/>
    </reaction>
</comment>
<keyword evidence="6" id="KW-0808">Transferase</keyword>
<comment type="similarity">
    <text evidence="3">Belongs to the class-V pyridoxal-phosphate-dependent aminotransferase family. Csd subfamily.</text>
</comment>
<keyword evidence="7" id="KW-0663">Pyridoxal phosphate</keyword>
<dbReference type="PANTHER" id="PTHR43586:SF8">
    <property type="entry name" value="CYSTEINE DESULFURASE 1, CHLOROPLASTIC"/>
    <property type="match status" value="1"/>
</dbReference>
<dbReference type="InterPro" id="IPR010970">
    <property type="entry name" value="Cys_dSase_SufS"/>
</dbReference>
<evidence type="ECO:0000259" key="10">
    <source>
        <dbReference type="Pfam" id="PF00266"/>
    </source>
</evidence>
<dbReference type="InterPro" id="IPR000192">
    <property type="entry name" value="Aminotrans_V_dom"/>
</dbReference>
<comment type="caution">
    <text evidence="11">The sequence shown here is derived from an EMBL/GenBank/DDBJ whole genome shotgun (WGS) entry which is preliminary data.</text>
</comment>
<comment type="function">
    <text evidence="2">Catalyzes the removal of elemental sulfur and selenium atoms from L-cysteine, L-cystine, L-selenocysteine, and L-selenocystine to produce L-alanine.</text>
</comment>
<evidence type="ECO:0000256" key="1">
    <source>
        <dbReference type="ARBA" id="ARBA00001933"/>
    </source>
</evidence>
<comment type="cofactor">
    <cofactor evidence="1 9">
        <name>pyridoxal 5'-phosphate</name>
        <dbReference type="ChEBI" id="CHEBI:597326"/>
    </cofactor>
</comment>